<name>A0A2H4PSH6_9BILA</name>
<dbReference type="InterPro" id="IPR002401">
    <property type="entry name" value="Cyt_P450_E_grp-I"/>
</dbReference>
<dbReference type="InterPro" id="IPR017972">
    <property type="entry name" value="Cyt_P450_CS"/>
</dbReference>
<organism evidence="11">
    <name type="scientific">Brachionus calyciflorus</name>
    <dbReference type="NCBI Taxonomy" id="104777"/>
    <lineage>
        <taxon>Eukaryota</taxon>
        <taxon>Metazoa</taxon>
        <taxon>Spiralia</taxon>
        <taxon>Gnathifera</taxon>
        <taxon>Rotifera</taxon>
        <taxon>Eurotatoria</taxon>
        <taxon>Monogononta</taxon>
        <taxon>Pseudotrocha</taxon>
        <taxon>Ploima</taxon>
        <taxon>Brachionidae</taxon>
        <taxon>Brachionus</taxon>
    </lineage>
</organism>
<dbReference type="PANTHER" id="PTHR24292:SF102">
    <property type="entry name" value="CYTOCHROME P450 FAMILY-RELATED"/>
    <property type="match status" value="1"/>
</dbReference>
<evidence type="ECO:0000256" key="3">
    <source>
        <dbReference type="ARBA" id="ARBA00022617"/>
    </source>
</evidence>
<keyword evidence="6 8" id="KW-0408">Iron</keyword>
<keyword evidence="10" id="KW-0472">Membrane</keyword>
<evidence type="ECO:0000256" key="1">
    <source>
        <dbReference type="ARBA" id="ARBA00001971"/>
    </source>
</evidence>
<evidence type="ECO:0000256" key="4">
    <source>
        <dbReference type="ARBA" id="ARBA00022723"/>
    </source>
</evidence>
<dbReference type="GO" id="GO:0004497">
    <property type="term" value="F:monooxygenase activity"/>
    <property type="evidence" value="ECO:0007669"/>
    <property type="project" value="UniProtKB-KW"/>
</dbReference>
<comment type="similarity">
    <text evidence="2 9">Belongs to the cytochrome P450 family.</text>
</comment>
<dbReference type="PROSITE" id="PS00086">
    <property type="entry name" value="CYTOCHROME_P450"/>
    <property type="match status" value="1"/>
</dbReference>
<evidence type="ECO:0000256" key="2">
    <source>
        <dbReference type="ARBA" id="ARBA00010617"/>
    </source>
</evidence>
<accession>A0A2H4PSH6</accession>
<evidence type="ECO:0000256" key="7">
    <source>
        <dbReference type="ARBA" id="ARBA00023033"/>
    </source>
</evidence>
<dbReference type="InterPro" id="IPR050476">
    <property type="entry name" value="Insect_CytP450_Detox"/>
</dbReference>
<dbReference type="AlphaFoldDB" id="A0A2H4PSH6"/>
<proteinExistence type="evidence at transcript level"/>
<feature type="binding site" description="axial binding residue" evidence="8">
    <location>
        <position position="481"/>
    </location>
    <ligand>
        <name>heme</name>
        <dbReference type="ChEBI" id="CHEBI:30413"/>
    </ligand>
    <ligandPart>
        <name>Fe</name>
        <dbReference type="ChEBI" id="CHEBI:18248"/>
    </ligandPart>
</feature>
<keyword evidence="10" id="KW-1133">Transmembrane helix</keyword>
<keyword evidence="5 9" id="KW-0560">Oxidoreductase</keyword>
<keyword evidence="10" id="KW-0812">Transmembrane</keyword>
<dbReference type="InterPro" id="IPR001128">
    <property type="entry name" value="Cyt_P450"/>
</dbReference>
<protein>
    <submittedName>
        <fullName evidence="11">Cytochrome p450 CYP3045C17</fullName>
    </submittedName>
</protein>
<dbReference type="GO" id="GO:0020037">
    <property type="term" value="F:heme binding"/>
    <property type="evidence" value="ECO:0007669"/>
    <property type="project" value="InterPro"/>
</dbReference>
<dbReference type="PANTHER" id="PTHR24292">
    <property type="entry name" value="CYTOCHROME P450"/>
    <property type="match status" value="1"/>
</dbReference>
<evidence type="ECO:0000256" key="8">
    <source>
        <dbReference type="PIRSR" id="PIRSR602401-1"/>
    </source>
</evidence>
<dbReference type="SUPFAM" id="SSF48264">
    <property type="entry name" value="Cytochrome P450"/>
    <property type="match status" value="1"/>
</dbReference>
<keyword evidence="3 8" id="KW-0349">Heme</keyword>
<dbReference type="PRINTS" id="PR00463">
    <property type="entry name" value="EP450I"/>
</dbReference>
<reference evidence="11" key="1">
    <citation type="journal article" date="2017" name="Comp. Biochem. Physiol. Part D Genomics Proteomics">
        <title>Genome-wide identification of 31 cytochrome P450 (CYP) genes in the freshwater rotifer Brachionus calyciflorus and analysis of their benzo[?]pyrene-induced expression patterns.</title>
        <authorList>
            <person name="Han J."/>
            <person name="Kim D.H."/>
            <person name="Kim H.S."/>
            <person name="Kim H.J."/>
            <person name="Declerck S.A.J."/>
            <person name="Hagiwara A."/>
            <person name="Lee J.S."/>
        </authorList>
    </citation>
    <scope>NUCLEOTIDE SEQUENCE</scope>
</reference>
<dbReference type="FunFam" id="1.10.630.10:FF:000182">
    <property type="entry name" value="Cytochrome P450 3A4"/>
    <property type="match status" value="1"/>
</dbReference>
<evidence type="ECO:0000256" key="6">
    <source>
        <dbReference type="ARBA" id="ARBA00023004"/>
    </source>
</evidence>
<dbReference type="PRINTS" id="PR00385">
    <property type="entry name" value="P450"/>
</dbReference>
<dbReference type="Pfam" id="PF00067">
    <property type="entry name" value="p450"/>
    <property type="match status" value="1"/>
</dbReference>
<feature type="transmembrane region" description="Helical" evidence="10">
    <location>
        <begin position="24"/>
        <end position="46"/>
    </location>
</feature>
<keyword evidence="7 9" id="KW-0503">Monooxygenase</keyword>
<evidence type="ECO:0000256" key="5">
    <source>
        <dbReference type="ARBA" id="ARBA00023002"/>
    </source>
</evidence>
<dbReference type="GO" id="GO:0016705">
    <property type="term" value="F:oxidoreductase activity, acting on paired donors, with incorporation or reduction of molecular oxygen"/>
    <property type="evidence" value="ECO:0007669"/>
    <property type="project" value="InterPro"/>
</dbReference>
<evidence type="ECO:0000256" key="9">
    <source>
        <dbReference type="RuleBase" id="RU000461"/>
    </source>
</evidence>
<comment type="cofactor">
    <cofactor evidence="1 8">
        <name>heme</name>
        <dbReference type="ChEBI" id="CHEBI:30413"/>
    </cofactor>
</comment>
<dbReference type="InterPro" id="IPR036396">
    <property type="entry name" value="Cyt_P450_sf"/>
</dbReference>
<dbReference type="GO" id="GO:0005506">
    <property type="term" value="F:iron ion binding"/>
    <property type="evidence" value="ECO:0007669"/>
    <property type="project" value="InterPro"/>
</dbReference>
<sequence length="539" mass="63283">MDYYLKYFSLEEFKQFINELDSPYILKLTAVGLTTLCLVYLGKIWYSYGYFKRRGFNNPKPEFLFGNVRSVYKKKNLSEQYQEWTKTYGKTYGYFEGHMPVYVISDLDIVHEIFIKQSSNFAARKKMHLNPRDSGPTIDLLIATQSRWKRMRMVMNPTFSSSKLKELDPILVLCADRLIDVLNKESDNNEVNVSQYMKRFTMDSIWNCAFGIDINIQYEKENEYFYKCEDIFRSLADLNLVTYVADYFHEFRSMIVDLLIVSQRFLSIFIDSNKLLALFWLRYKVKELVEFRKQNGLLANRKKDYIQLLLDANEQFKNEKITNTNLNKKYLTENEVYSNLMLFMLAGYETTSNTLTNASFVLVTHPNEQMKLYEEITSHFGSDLSLVNSESVQDLEYLDLFIKEVLRVYPISTIFRRCTNPTQVKGINFGLNDSIAIDILSIHYDEELWGPVDPNLFYPLRHKEKRHPVAFMGFGAGPRNCIGMKFAINELKIAIAKLIINFEFLKSDRINYEKLEFEEGIVRIAANGVTVILKKRNKD</sequence>
<evidence type="ECO:0000313" key="11">
    <source>
        <dbReference type="EMBL" id="ATW72308.1"/>
    </source>
</evidence>
<evidence type="ECO:0000256" key="10">
    <source>
        <dbReference type="SAM" id="Phobius"/>
    </source>
</evidence>
<dbReference type="Gene3D" id="1.10.630.10">
    <property type="entry name" value="Cytochrome P450"/>
    <property type="match status" value="1"/>
</dbReference>
<keyword evidence="4 8" id="KW-0479">Metal-binding</keyword>
<dbReference type="EMBL" id="MF805922">
    <property type="protein sequence ID" value="ATW72308.1"/>
    <property type="molecule type" value="mRNA"/>
</dbReference>